<gene>
    <name evidence="1" type="ORF">K8V70_03080</name>
</gene>
<protein>
    <submittedName>
        <fullName evidence="1">HAD family phosphatase</fullName>
    </submittedName>
</protein>
<organism evidence="1 2">
    <name type="scientific">Enorma phocaeensis</name>
    <dbReference type="NCBI Taxonomy" id="1871019"/>
    <lineage>
        <taxon>Bacteria</taxon>
        <taxon>Bacillati</taxon>
        <taxon>Actinomycetota</taxon>
        <taxon>Coriobacteriia</taxon>
        <taxon>Coriobacteriales</taxon>
        <taxon>Coriobacteriaceae</taxon>
        <taxon>Enorma</taxon>
    </lineage>
</organism>
<name>A0A921IU26_9ACTN</name>
<sequence length="210" mass="23356">MPRISPATVIFDVGNVLMTFDGRRFSRIFTDTEADAQLLYAALFDRPEWSLLDAGAISHDTMRRIAEAALPKRLHHNLHACMDHWHEHSEPLGAVNDLAARLKERGMGVYLLTNANDRIERLLHRTPAWPLADGWVASAFEHVMKPDPSIYELLCERYDLNPANCLFVDDSADNCRGAEVIGMSAFHFTGVADGDVDGSAAALERTIDAL</sequence>
<dbReference type="InterPro" id="IPR036412">
    <property type="entry name" value="HAD-like_sf"/>
</dbReference>
<dbReference type="EMBL" id="DYUZ01000012">
    <property type="protein sequence ID" value="HJG36835.1"/>
    <property type="molecule type" value="Genomic_DNA"/>
</dbReference>
<evidence type="ECO:0000313" key="2">
    <source>
        <dbReference type="Proteomes" id="UP000753256"/>
    </source>
</evidence>
<dbReference type="NCBIfam" id="TIGR01509">
    <property type="entry name" value="HAD-SF-IA-v3"/>
    <property type="match status" value="1"/>
</dbReference>
<dbReference type="InterPro" id="IPR023214">
    <property type="entry name" value="HAD_sf"/>
</dbReference>
<dbReference type="SFLD" id="SFLDG01129">
    <property type="entry name" value="C1.5:_HAD__Beta-PGM__Phosphata"/>
    <property type="match status" value="1"/>
</dbReference>
<evidence type="ECO:0000313" key="1">
    <source>
        <dbReference type="EMBL" id="HJG36835.1"/>
    </source>
</evidence>
<accession>A0A921IU26</accession>
<dbReference type="InterPro" id="IPR006439">
    <property type="entry name" value="HAD-SF_hydro_IA"/>
</dbReference>
<dbReference type="RefSeq" id="WP_273189235.1">
    <property type="nucleotide sequence ID" value="NZ_DYUZ01000012.1"/>
</dbReference>
<dbReference type="CDD" id="cd02603">
    <property type="entry name" value="HAD_sEH-N_like"/>
    <property type="match status" value="1"/>
</dbReference>
<dbReference type="PANTHER" id="PTHR43611">
    <property type="entry name" value="ALPHA-D-GLUCOSE 1-PHOSPHATE PHOSPHATASE"/>
    <property type="match status" value="1"/>
</dbReference>
<proteinExistence type="predicted"/>
<reference evidence="1" key="2">
    <citation type="submission" date="2021-09" db="EMBL/GenBank/DDBJ databases">
        <authorList>
            <person name="Gilroy R."/>
        </authorList>
    </citation>
    <scope>NUCLEOTIDE SEQUENCE</scope>
    <source>
        <strain evidence="1">ChiHjej13B12-9602</strain>
    </source>
</reference>
<dbReference type="InterPro" id="IPR023198">
    <property type="entry name" value="PGP-like_dom2"/>
</dbReference>
<dbReference type="Gene3D" id="3.40.50.1000">
    <property type="entry name" value="HAD superfamily/HAD-like"/>
    <property type="match status" value="1"/>
</dbReference>
<dbReference type="SFLD" id="SFLDS00003">
    <property type="entry name" value="Haloacid_Dehalogenase"/>
    <property type="match status" value="1"/>
</dbReference>
<dbReference type="AlphaFoldDB" id="A0A921IU26"/>
<dbReference type="PANTHER" id="PTHR43611:SF3">
    <property type="entry name" value="FLAVIN MONONUCLEOTIDE HYDROLASE 1, CHLOROPLATIC"/>
    <property type="match status" value="1"/>
</dbReference>
<dbReference type="SUPFAM" id="SSF56784">
    <property type="entry name" value="HAD-like"/>
    <property type="match status" value="1"/>
</dbReference>
<comment type="caution">
    <text evidence="1">The sequence shown here is derived from an EMBL/GenBank/DDBJ whole genome shotgun (WGS) entry which is preliminary data.</text>
</comment>
<reference evidence="1" key="1">
    <citation type="journal article" date="2021" name="PeerJ">
        <title>Extensive microbial diversity within the chicken gut microbiome revealed by metagenomics and culture.</title>
        <authorList>
            <person name="Gilroy R."/>
            <person name="Ravi A."/>
            <person name="Getino M."/>
            <person name="Pursley I."/>
            <person name="Horton D.L."/>
            <person name="Alikhan N.F."/>
            <person name="Baker D."/>
            <person name="Gharbi K."/>
            <person name="Hall N."/>
            <person name="Watson M."/>
            <person name="Adriaenssens E.M."/>
            <person name="Foster-Nyarko E."/>
            <person name="Jarju S."/>
            <person name="Secka A."/>
            <person name="Antonio M."/>
            <person name="Oren A."/>
            <person name="Chaudhuri R.R."/>
            <person name="La Ragione R."/>
            <person name="Hildebrand F."/>
            <person name="Pallen M.J."/>
        </authorList>
    </citation>
    <scope>NUCLEOTIDE SEQUENCE</scope>
    <source>
        <strain evidence="1">ChiHjej13B12-9602</strain>
    </source>
</reference>
<dbReference type="Pfam" id="PF00702">
    <property type="entry name" value="Hydrolase"/>
    <property type="match status" value="1"/>
</dbReference>
<dbReference type="Gene3D" id="1.10.150.240">
    <property type="entry name" value="Putative phosphatase, domain 2"/>
    <property type="match status" value="1"/>
</dbReference>
<dbReference type="PRINTS" id="PR00413">
    <property type="entry name" value="HADHALOGNASE"/>
</dbReference>
<dbReference type="Proteomes" id="UP000753256">
    <property type="component" value="Unassembled WGS sequence"/>
</dbReference>